<organism evidence="2 3">
    <name type="scientific">Microbacterium thalassium</name>
    <dbReference type="NCBI Taxonomy" id="362649"/>
    <lineage>
        <taxon>Bacteria</taxon>
        <taxon>Bacillati</taxon>
        <taxon>Actinomycetota</taxon>
        <taxon>Actinomycetes</taxon>
        <taxon>Micrococcales</taxon>
        <taxon>Microbacteriaceae</taxon>
        <taxon>Microbacterium</taxon>
    </lineage>
</organism>
<name>A0A7X0FPQ8_9MICO</name>
<dbReference type="Proteomes" id="UP000537775">
    <property type="component" value="Unassembled WGS sequence"/>
</dbReference>
<evidence type="ECO:0000313" key="3">
    <source>
        <dbReference type="Proteomes" id="UP000537775"/>
    </source>
</evidence>
<dbReference type="RefSeq" id="WP_184750552.1">
    <property type="nucleotide sequence ID" value="NZ_BAAAJR010000007.1"/>
</dbReference>
<proteinExistence type="predicted"/>
<evidence type="ECO:0000313" key="2">
    <source>
        <dbReference type="EMBL" id="MBB6391403.1"/>
    </source>
</evidence>
<keyword evidence="3" id="KW-1185">Reference proteome</keyword>
<evidence type="ECO:0000256" key="1">
    <source>
        <dbReference type="SAM" id="MobiDB-lite"/>
    </source>
</evidence>
<feature type="region of interest" description="Disordered" evidence="1">
    <location>
        <begin position="1"/>
        <end position="24"/>
    </location>
</feature>
<accession>A0A7X0FPQ8</accession>
<dbReference type="AlphaFoldDB" id="A0A7X0FPQ8"/>
<sequence>MGLFTQRPEEPTEWAGLPGEPLRPASAAERLDDAAPVDLGLMPDASGAVESIAIPVALPEPAGDDDESAPG</sequence>
<protein>
    <submittedName>
        <fullName evidence="2">Uncharacterized protein</fullName>
    </submittedName>
</protein>
<reference evidence="2 3" key="1">
    <citation type="submission" date="2020-08" db="EMBL/GenBank/DDBJ databases">
        <title>Sequencing the genomes of 1000 actinobacteria strains.</title>
        <authorList>
            <person name="Klenk H.-P."/>
        </authorList>
    </citation>
    <scope>NUCLEOTIDE SEQUENCE [LARGE SCALE GENOMIC DNA]</scope>
    <source>
        <strain evidence="2 3">DSM 12511</strain>
    </source>
</reference>
<gene>
    <name evidence="2" type="ORF">HD594_001716</name>
</gene>
<dbReference type="EMBL" id="JACHML010000001">
    <property type="protein sequence ID" value="MBB6391403.1"/>
    <property type="molecule type" value="Genomic_DNA"/>
</dbReference>
<comment type="caution">
    <text evidence="2">The sequence shown here is derived from an EMBL/GenBank/DDBJ whole genome shotgun (WGS) entry which is preliminary data.</text>
</comment>